<gene>
    <name evidence="4" type="ORF">KUTeg_004821</name>
</gene>
<feature type="signal peptide" evidence="2">
    <location>
        <begin position="1"/>
        <end position="20"/>
    </location>
</feature>
<dbReference type="Pfam" id="PF20146">
    <property type="entry name" value="NRF"/>
    <property type="match status" value="1"/>
</dbReference>
<reference evidence="4 5" key="1">
    <citation type="submission" date="2022-12" db="EMBL/GenBank/DDBJ databases">
        <title>Chromosome-level genome of Tegillarca granosa.</title>
        <authorList>
            <person name="Kim J."/>
        </authorList>
    </citation>
    <scope>NUCLEOTIDE SEQUENCE [LARGE SCALE GENOMIC DNA]</scope>
    <source>
        <strain evidence="4">Teg-2019</strain>
        <tissue evidence="4">Adductor muscle</tissue>
    </source>
</reference>
<feature type="domain" description="Nose resistant-to-fluoxetine protein N-terminal" evidence="3">
    <location>
        <begin position="92"/>
        <end position="228"/>
    </location>
</feature>
<feature type="transmembrane region" description="Helical" evidence="1">
    <location>
        <begin position="384"/>
        <end position="404"/>
    </location>
</feature>
<proteinExistence type="predicted"/>
<feature type="transmembrane region" description="Helical" evidence="1">
    <location>
        <begin position="505"/>
        <end position="522"/>
    </location>
</feature>
<evidence type="ECO:0000259" key="3">
    <source>
        <dbReference type="SMART" id="SM00703"/>
    </source>
</evidence>
<evidence type="ECO:0000256" key="1">
    <source>
        <dbReference type="SAM" id="Phobius"/>
    </source>
</evidence>
<dbReference type="InterPro" id="IPR006621">
    <property type="entry name" value="Nose-resist-to-fluoxetine_N"/>
</dbReference>
<dbReference type="PANTHER" id="PTHR11161:SF0">
    <property type="entry name" value="O-ACYLTRANSFERASE LIKE PROTEIN"/>
    <property type="match status" value="1"/>
</dbReference>
<dbReference type="EMBL" id="JARBDR010000246">
    <property type="protein sequence ID" value="KAJ8316917.1"/>
    <property type="molecule type" value="Genomic_DNA"/>
</dbReference>
<dbReference type="InterPro" id="IPR052728">
    <property type="entry name" value="O2_lipid_transport_reg"/>
</dbReference>
<keyword evidence="5" id="KW-1185">Reference proteome</keyword>
<sequence>MTIYLNIILIVLFHVCLTTASSHGDLSYSNLFRNLRSRFDNELKKKSDVVQSRNLFEEITNLDRRLLIGRAYSYLHKEDVDLSTVAVSFNVSELCLDHTKTMLSALFHGDTWALQMLDAMGKIPSDVLEGNLNWYGSFDECVKVQAVVKNNSSRSVAQEFPFVGKYCLANIPIGSADPSSTLGAMSILKAGMCLPSSCSNADAKALINIGPGLVGQILLSFSVYTNGKRLLSTSQPAGSLKCVHGIRFLSMTWVILGHLYICGIYNGANFATFATEILNRWTYQAIINALVSVDTFFTLSGLLMSFLVLKEMKKNNGKLNWFMYYFHRFWRLTPPNMLVMMVYVPLFPYFGTGPMWPQNGVEPDFCKDSWWTNLLYINNFLSEVVGLAVCGVMLVAVTITPGVISSLNNMPASMFSGQPIRINKYVNLAGWVIAAGVACAILYGLYNPVNGEHILSRDVSALYNATSRTVWGACVCWVIVSCVTGHGGFVNTILSWSALVPLSRLTYCAYLVHPVLMFWYYFSLRQPLYFTDMTMVYLCIVLIPNWCNYKRRDSA</sequence>
<organism evidence="4 5">
    <name type="scientific">Tegillarca granosa</name>
    <name type="common">Malaysian cockle</name>
    <name type="synonym">Anadara granosa</name>
    <dbReference type="NCBI Taxonomy" id="220873"/>
    <lineage>
        <taxon>Eukaryota</taxon>
        <taxon>Metazoa</taxon>
        <taxon>Spiralia</taxon>
        <taxon>Lophotrochozoa</taxon>
        <taxon>Mollusca</taxon>
        <taxon>Bivalvia</taxon>
        <taxon>Autobranchia</taxon>
        <taxon>Pteriomorphia</taxon>
        <taxon>Arcoida</taxon>
        <taxon>Arcoidea</taxon>
        <taxon>Arcidae</taxon>
        <taxon>Tegillarca</taxon>
    </lineage>
</organism>
<keyword evidence="2" id="KW-0732">Signal</keyword>
<protein>
    <recommendedName>
        <fullName evidence="3">Nose resistant-to-fluoxetine protein N-terminal domain-containing protein</fullName>
    </recommendedName>
</protein>
<feature type="chain" id="PRO_5047206155" description="Nose resistant-to-fluoxetine protein N-terminal domain-containing protein" evidence="2">
    <location>
        <begin position="21"/>
        <end position="555"/>
    </location>
</feature>
<dbReference type="Pfam" id="PF01757">
    <property type="entry name" value="Acyl_transf_3"/>
    <property type="match status" value="1"/>
</dbReference>
<feature type="transmembrane region" description="Helical" evidence="1">
    <location>
        <begin position="528"/>
        <end position="547"/>
    </location>
</feature>
<feature type="transmembrane region" description="Helical" evidence="1">
    <location>
        <begin position="245"/>
        <end position="266"/>
    </location>
</feature>
<keyword evidence="1" id="KW-0812">Transmembrane</keyword>
<accession>A0ABQ9FLU2</accession>
<comment type="caution">
    <text evidence="4">The sequence shown here is derived from an EMBL/GenBank/DDBJ whole genome shotgun (WGS) entry which is preliminary data.</text>
</comment>
<keyword evidence="1" id="KW-0472">Membrane</keyword>
<dbReference type="PANTHER" id="PTHR11161">
    <property type="entry name" value="O-ACYLTRANSFERASE"/>
    <property type="match status" value="1"/>
</dbReference>
<feature type="transmembrane region" description="Helical" evidence="1">
    <location>
        <begin position="329"/>
        <end position="350"/>
    </location>
</feature>
<feature type="transmembrane region" description="Helical" evidence="1">
    <location>
        <begin position="425"/>
        <end position="446"/>
    </location>
</feature>
<keyword evidence="1" id="KW-1133">Transmembrane helix</keyword>
<feature type="transmembrane region" description="Helical" evidence="1">
    <location>
        <begin position="286"/>
        <end position="309"/>
    </location>
</feature>
<name>A0ABQ9FLU2_TEGGR</name>
<evidence type="ECO:0000313" key="5">
    <source>
        <dbReference type="Proteomes" id="UP001217089"/>
    </source>
</evidence>
<evidence type="ECO:0000256" key="2">
    <source>
        <dbReference type="SAM" id="SignalP"/>
    </source>
</evidence>
<feature type="transmembrane region" description="Helical" evidence="1">
    <location>
        <begin position="470"/>
        <end position="493"/>
    </location>
</feature>
<dbReference type="SMART" id="SM00703">
    <property type="entry name" value="NRF"/>
    <property type="match status" value="1"/>
</dbReference>
<dbReference type="Proteomes" id="UP001217089">
    <property type="component" value="Unassembled WGS sequence"/>
</dbReference>
<dbReference type="InterPro" id="IPR002656">
    <property type="entry name" value="Acyl_transf_3_dom"/>
</dbReference>
<evidence type="ECO:0000313" key="4">
    <source>
        <dbReference type="EMBL" id="KAJ8316917.1"/>
    </source>
</evidence>